<organism evidence="1">
    <name type="scientific">Salmonella enterica subsp. enterica serovar Panama</name>
    <dbReference type="NCBI Taxonomy" id="29472"/>
    <lineage>
        <taxon>Bacteria</taxon>
        <taxon>Pseudomonadati</taxon>
        <taxon>Pseudomonadota</taxon>
        <taxon>Gammaproteobacteria</taxon>
        <taxon>Enterobacterales</taxon>
        <taxon>Enterobacteriaceae</taxon>
        <taxon>Salmonella</taxon>
    </lineage>
</organism>
<dbReference type="EMBL" id="AAGTPA010000041">
    <property type="protein sequence ID" value="EBR8436029.1"/>
    <property type="molecule type" value="Genomic_DNA"/>
</dbReference>
<dbReference type="Pfam" id="PF18906">
    <property type="entry name" value="Phage_tube_2"/>
    <property type="match status" value="1"/>
</dbReference>
<evidence type="ECO:0000313" key="1">
    <source>
        <dbReference type="EMBL" id="EBR8436029.1"/>
    </source>
</evidence>
<dbReference type="AlphaFoldDB" id="A0A5U8JFM2"/>
<name>A0A5U8JFM2_SALET</name>
<gene>
    <name evidence="1" type="ORF">DOI44_24110</name>
</gene>
<protein>
    <recommendedName>
        <fullName evidence="2">Phage tail protein</fullName>
    </recommendedName>
</protein>
<proteinExistence type="predicted"/>
<accession>A0A5U8JFM2</accession>
<sequence length="325" mass="34945">MTAPIVASSKQVSYYYIPEMTEGETPANPAFIRIPKKPGELTLKRETFTSEQIRGDRQTATLGYGAESVDGTLETEFAFADFDFLLQAALCNDWQNDVLKVGQVKKPFTVERVQNDLKKYRRFTGCLVNSLDLSVAPNAIVTASFALMGATATYGDAVLSGATYKELANNDPFDSTGENVALKAQLKINGKSSNVVTSISLKLDNGVAQAHVVGQRAVATTGLGNSSVTGSLAFLYTGDDISDLFINREDVSLEFTLSGKGGSYTFLLPRIKLTSESPGEQDVFTIINSDFQALLDPATGTNLQITRKADTPSQTAHNDIPSVQG</sequence>
<dbReference type="Proteomes" id="UP000839597">
    <property type="component" value="Unassembled WGS sequence"/>
</dbReference>
<comment type="caution">
    <text evidence="1">The sequence shown here is derived from an EMBL/GenBank/DDBJ whole genome shotgun (WGS) entry which is preliminary data.</text>
</comment>
<evidence type="ECO:0008006" key="2">
    <source>
        <dbReference type="Google" id="ProtNLM"/>
    </source>
</evidence>
<dbReference type="InterPro" id="IPR044000">
    <property type="entry name" value="Phage_tube_2"/>
</dbReference>
<reference evidence="1" key="1">
    <citation type="submission" date="2018-06" db="EMBL/GenBank/DDBJ databases">
        <authorList>
            <person name="Ashton P.M."/>
            <person name="Dallman T."/>
            <person name="Nair S."/>
            <person name="De Pinna E."/>
            <person name="Peters T."/>
            <person name="Grant K."/>
        </authorList>
    </citation>
    <scope>NUCLEOTIDE SEQUENCE [LARGE SCALE GENOMIC DNA]</scope>
    <source>
        <strain evidence="1">449454</strain>
    </source>
</reference>